<proteinExistence type="predicted"/>
<evidence type="ECO:0000313" key="2">
    <source>
        <dbReference type="EMBL" id="QQP48785.1"/>
    </source>
</evidence>
<dbReference type="Gene3D" id="1.25.40.90">
    <property type="match status" value="1"/>
</dbReference>
<evidence type="ECO:0000313" key="3">
    <source>
        <dbReference type="Proteomes" id="UP000595437"/>
    </source>
</evidence>
<dbReference type="SUPFAM" id="SSF48464">
    <property type="entry name" value="ENTH/VHS domain"/>
    <property type="match status" value="1"/>
</dbReference>
<evidence type="ECO:0000259" key="1">
    <source>
        <dbReference type="PROSITE" id="PS50942"/>
    </source>
</evidence>
<name>A0A7T8HF94_CALRO</name>
<reference evidence="3" key="1">
    <citation type="submission" date="2021-01" db="EMBL/GenBank/DDBJ databases">
        <title>Caligus Genome Assembly.</title>
        <authorList>
            <person name="Gallardo-Escarate C."/>
        </authorList>
    </citation>
    <scope>NUCLEOTIDE SEQUENCE [LARGE SCALE GENOMIC DNA]</scope>
</reference>
<dbReference type="GO" id="GO:0006897">
    <property type="term" value="P:endocytosis"/>
    <property type="evidence" value="ECO:0007669"/>
    <property type="project" value="TreeGrafter"/>
</dbReference>
<organism evidence="2 3">
    <name type="scientific">Caligus rogercresseyi</name>
    <name type="common">Sea louse</name>
    <dbReference type="NCBI Taxonomy" id="217165"/>
    <lineage>
        <taxon>Eukaryota</taxon>
        <taxon>Metazoa</taxon>
        <taxon>Ecdysozoa</taxon>
        <taxon>Arthropoda</taxon>
        <taxon>Crustacea</taxon>
        <taxon>Multicrustacea</taxon>
        <taxon>Hexanauplia</taxon>
        <taxon>Copepoda</taxon>
        <taxon>Siphonostomatoida</taxon>
        <taxon>Caligidae</taxon>
        <taxon>Caligus</taxon>
    </lineage>
</organism>
<dbReference type="SMART" id="SM00273">
    <property type="entry name" value="ENTH"/>
    <property type="match status" value="1"/>
</dbReference>
<sequence length="167" mass="19243">MAVNISGLRRNIKNVREATSNDPWGPSSTVMSEVADLTYNIAAFSDVMQMIWKRLNDALVLLEYLLKTGCDKVIEESKMNLFIVKSLVDFQYLDDNKDQGVNVREKAKALVYLLKNEELLKAERVKALKAKFNTTREKHQANRWMRTSQSMIETSLSQLEEDRPQTK</sequence>
<accession>A0A7T8HF94</accession>
<gene>
    <name evidence="2" type="ORF">FKW44_009211</name>
</gene>
<keyword evidence="3" id="KW-1185">Reference proteome</keyword>
<dbReference type="EMBL" id="CP045895">
    <property type="protein sequence ID" value="QQP48785.1"/>
    <property type="molecule type" value="Genomic_DNA"/>
</dbReference>
<dbReference type="Proteomes" id="UP000595437">
    <property type="component" value="Chromosome 6"/>
</dbReference>
<dbReference type="Pfam" id="PF01417">
    <property type="entry name" value="ENTH"/>
    <property type="match status" value="1"/>
</dbReference>
<dbReference type="GO" id="GO:0030125">
    <property type="term" value="C:clathrin vesicle coat"/>
    <property type="evidence" value="ECO:0007669"/>
    <property type="project" value="TreeGrafter"/>
</dbReference>
<dbReference type="GO" id="GO:0005543">
    <property type="term" value="F:phospholipid binding"/>
    <property type="evidence" value="ECO:0007669"/>
    <property type="project" value="TreeGrafter"/>
</dbReference>
<dbReference type="AlphaFoldDB" id="A0A7T8HF94"/>
<dbReference type="PANTHER" id="PTHR12276:SF115">
    <property type="entry name" value="FI19443P1"/>
    <property type="match status" value="1"/>
</dbReference>
<protein>
    <recommendedName>
        <fullName evidence="1">ENTH domain-containing protein</fullName>
    </recommendedName>
</protein>
<dbReference type="InterPro" id="IPR013809">
    <property type="entry name" value="ENTH"/>
</dbReference>
<dbReference type="PROSITE" id="PS50942">
    <property type="entry name" value="ENTH"/>
    <property type="match status" value="1"/>
</dbReference>
<dbReference type="GO" id="GO:0005768">
    <property type="term" value="C:endosome"/>
    <property type="evidence" value="ECO:0007669"/>
    <property type="project" value="TreeGrafter"/>
</dbReference>
<dbReference type="PANTHER" id="PTHR12276">
    <property type="entry name" value="EPSIN/ENT-RELATED"/>
    <property type="match status" value="1"/>
</dbReference>
<feature type="non-terminal residue" evidence="2">
    <location>
        <position position="1"/>
    </location>
</feature>
<feature type="domain" description="ENTH" evidence="1">
    <location>
        <begin position="3"/>
        <end position="124"/>
    </location>
</feature>
<dbReference type="OrthoDB" id="4033880at2759"/>
<dbReference type="GO" id="GO:0005886">
    <property type="term" value="C:plasma membrane"/>
    <property type="evidence" value="ECO:0007669"/>
    <property type="project" value="TreeGrafter"/>
</dbReference>
<dbReference type="GO" id="GO:0030276">
    <property type="term" value="F:clathrin binding"/>
    <property type="evidence" value="ECO:0007669"/>
    <property type="project" value="TreeGrafter"/>
</dbReference>
<dbReference type="InterPro" id="IPR008942">
    <property type="entry name" value="ENTH_VHS"/>
</dbReference>